<dbReference type="CDD" id="cd06225">
    <property type="entry name" value="HAMP"/>
    <property type="match status" value="1"/>
</dbReference>
<keyword evidence="5 9" id="KW-0418">Kinase</keyword>
<name>A0A3A6PAY0_9BACL</name>
<keyword evidence="4" id="KW-0808">Transferase</keyword>
<dbReference type="Gene3D" id="3.30.565.10">
    <property type="entry name" value="Histidine kinase-like ATPase, C-terminal domain"/>
    <property type="match status" value="1"/>
</dbReference>
<keyword evidence="7" id="KW-0812">Transmembrane</keyword>
<evidence type="ECO:0000256" key="7">
    <source>
        <dbReference type="SAM" id="Phobius"/>
    </source>
</evidence>
<keyword evidence="7" id="KW-1133">Transmembrane helix</keyword>
<dbReference type="InterPro" id="IPR003660">
    <property type="entry name" value="HAMP_dom"/>
</dbReference>
<dbReference type="InterPro" id="IPR003594">
    <property type="entry name" value="HATPase_dom"/>
</dbReference>
<dbReference type="SUPFAM" id="SSF55874">
    <property type="entry name" value="ATPase domain of HSP90 chaperone/DNA topoisomerase II/histidine kinase"/>
    <property type="match status" value="1"/>
</dbReference>
<dbReference type="PROSITE" id="PS50885">
    <property type="entry name" value="HAMP"/>
    <property type="match status" value="1"/>
</dbReference>
<evidence type="ECO:0000256" key="1">
    <source>
        <dbReference type="ARBA" id="ARBA00004651"/>
    </source>
</evidence>
<dbReference type="OrthoDB" id="9776552at2"/>
<dbReference type="SMART" id="SM00387">
    <property type="entry name" value="HATPase_c"/>
    <property type="match status" value="1"/>
</dbReference>
<sequence>MKRRCFCIVDTIFFSMCYGMRYVKIYRLPSRSFAMLRKFKIQHRLIGTFLIVSVIPIIFLGFYAYKLYSQSISDKLFASTYQAITLVNKNLLTELQSYQFLNGSISTNEFVQANLANKRDQHLVPSTSKEAAMDAIFRTTFPSHVVTVSILNTDHTPFYELGYETINKRDIEKAIADVDANAPYDGLTYVRTTRAYETIAVGRRIHAEHDSSEQIGYAFVYVSTDLFSKNILSSVDLGEGSQLLIMGRDGTIFSSSDKETALGEPYRDPALLSMLRQAQQNNRSSFSGTVNNANQQVSYIYNEQIGWYLISLIPYSYINSEISQITLSIFFIVILIVIICIIIIYFMNNSIVKPIKGIIAYTNQISNREFSNRIQDDNDDEMSVLSRKINSMVSEIESLMDAQKLNDKRKRELELQMLQSQINPHFLFNTLNTLRWLAVINHVPVLNSGISSLSELLRSTILDHNEEITLDQELQNLAHYFEIQNIRYANRFQVSYDINDELRSVFIPKFILQPVAENAIIHGISENGKSIDIRIRVQQAAEQLHIEIADNGKGFDMKLQRASEHRDKLSGIGIHNVNERIRLHYGEPYGLFISSEVGEGTRCIIIIPIQKSVGG</sequence>
<organism evidence="9 10">
    <name type="scientific">Paenibacillus pinisoli</name>
    <dbReference type="NCBI Taxonomy" id="1276110"/>
    <lineage>
        <taxon>Bacteria</taxon>
        <taxon>Bacillati</taxon>
        <taxon>Bacillota</taxon>
        <taxon>Bacilli</taxon>
        <taxon>Bacillales</taxon>
        <taxon>Paenibacillaceae</taxon>
        <taxon>Paenibacillus</taxon>
    </lineage>
</organism>
<dbReference type="Pfam" id="PF06580">
    <property type="entry name" value="His_kinase"/>
    <property type="match status" value="1"/>
</dbReference>
<dbReference type="SMART" id="SM00304">
    <property type="entry name" value="HAMP"/>
    <property type="match status" value="1"/>
</dbReference>
<evidence type="ECO:0000313" key="9">
    <source>
        <dbReference type="EMBL" id="RJX37507.1"/>
    </source>
</evidence>
<dbReference type="Gene3D" id="1.10.8.500">
    <property type="entry name" value="HAMP domain in histidine kinase"/>
    <property type="match status" value="1"/>
</dbReference>
<comment type="subcellular location">
    <subcellularLocation>
        <location evidence="1">Cell membrane</location>
        <topology evidence="1">Multi-pass membrane protein</topology>
    </subcellularLocation>
</comment>
<protein>
    <submittedName>
        <fullName evidence="9">Sensor histidine kinase</fullName>
    </submittedName>
</protein>
<evidence type="ECO:0000259" key="8">
    <source>
        <dbReference type="PROSITE" id="PS50885"/>
    </source>
</evidence>
<evidence type="ECO:0000313" key="10">
    <source>
        <dbReference type="Proteomes" id="UP000267798"/>
    </source>
</evidence>
<dbReference type="Pfam" id="PF02518">
    <property type="entry name" value="HATPase_c"/>
    <property type="match status" value="1"/>
</dbReference>
<evidence type="ECO:0000256" key="3">
    <source>
        <dbReference type="ARBA" id="ARBA00022553"/>
    </source>
</evidence>
<dbReference type="GO" id="GO:0000155">
    <property type="term" value="F:phosphorelay sensor kinase activity"/>
    <property type="evidence" value="ECO:0007669"/>
    <property type="project" value="InterPro"/>
</dbReference>
<dbReference type="PANTHER" id="PTHR34220">
    <property type="entry name" value="SENSOR HISTIDINE KINASE YPDA"/>
    <property type="match status" value="1"/>
</dbReference>
<dbReference type="Proteomes" id="UP000267798">
    <property type="component" value="Unassembled WGS sequence"/>
</dbReference>
<comment type="caution">
    <text evidence="9">The sequence shown here is derived from an EMBL/GenBank/DDBJ whole genome shotgun (WGS) entry which is preliminary data.</text>
</comment>
<dbReference type="InterPro" id="IPR050640">
    <property type="entry name" value="Bact_2-comp_sensor_kinase"/>
</dbReference>
<feature type="domain" description="HAMP" evidence="8">
    <location>
        <begin position="349"/>
        <end position="401"/>
    </location>
</feature>
<keyword evidence="3" id="KW-0597">Phosphoprotein</keyword>
<feature type="transmembrane region" description="Helical" evidence="7">
    <location>
        <begin position="6"/>
        <end position="23"/>
    </location>
</feature>
<dbReference type="InterPro" id="IPR036890">
    <property type="entry name" value="HATPase_C_sf"/>
</dbReference>
<reference evidence="9 10" key="1">
    <citation type="submission" date="2018-09" db="EMBL/GenBank/DDBJ databases">
        <title>Paenibacillus aracenensis nov. sp. isolated from a cave in southern Spain.</title>
        <authorList>
            <person name="Jurado V."/>
            <person name="Gutierrez-Patricio S."/>
            <person name="Gonzalez-Pimentel J.L."/>
            <person name="Miller A.Z."/>
            <person name="Laiz L."/>
            <person name="Saiz-Jimenez C."/>
        </authorList>
    </citation>
    <scope>NUCLEOTIDE SEQUENCE [LARGE SCALE GENOMIC DNA]</scope>
    <source>
        <strain evidence="9 10">JCM 19203</strain>
    </source>
</reference>
<dbReference type="Pfam" id="PF00672">
    <property type="entry name" value="HAMP"/>
    <property type="match status" value="1"/>
</dbReference>
<feature type="transmembrane region" description="Helical" evidence="7">
    <location>
        <begin position="44"/>
        <end position="65"/>
    </location>
</feature>
<evidence type="ECO:0000256" key="4">
    <source>
        <dbReference type="ARBA" id="ARBA00022679"/>
    </source>
</evidence>
<accession>A0A3A6PAY0</accession>
<keyword evidence="2" id="KW-1003">Cell membrane</keyword>
<dbReference type="SUPFAM" id="SSF158472">
    <property type="entry name" value="HAMP domain-like"/>
    <property type="match status" value="1"/>
</dbReference>
<dbReference type="PANTHER" id="PTHR34220:SF7">
    <property type="entry name" value="SENSOR HISTIDINE KINASE YPDA"/>
    <property type="match status" value="1"/>
</dbReference>
<evidence type="ECO:0000256" key="2">
    <source>
        <dbReference type="ARBA" id="ARBA00022475"/>
    </source>
</evidence>
<dbReference type="GO" id="GO:0005886">
    <property type="term" value="C:plasma membrane"/>
    <property type="evidence" value="ECO:0007669"/>
    <property type="project" value="UniProtKB-SubCell"/>
</dbReference>
<dbReference type="EMBL" id="QXQB01000005">
    <property type="protein sequence ID" value="RJX37507.1"/>
    <property type="molecule type" value="Genomic_DNA"/>
</dbReference>
<feature type="transmembrane region" description="Helical" evidence="7">
    <location>
        <begin position="325"/>
        <end position="346"/>
    </location>
</feature>
<dbReference type="InterPro" id="IPR010559">
    <property type="entry name" value="Sig_transdc_His_kin_internal"/>
</dbReference>
<dbReference type="AlphaFoldDB" id="A0A3A6PAY0"/>
<keyword evidence="6 7" id="KW-0472">Membrane</keyword>
<evidence type="ECO:0000256" key="5">
    <source>
        <dbReference type="ARBA" id="ARBA00022777"/>
    </source>
</evidence>
<dbReference type="Gene3D" id="3.30.450.20">
    <property type="entry name" value="PAS domain"/>
    <property type="match status" value="1"/>
</dbReference>
<evidence type="ECO:0000256" key="6">
    <source>
        <dbReference type="ARBA" id="ARBA00023136"/>
    </source>
</evidence>
<keyword evidence="10" id="KW-1185">Reference proteome</keyword>
<proteinExistence type="predicted"/>
<gene>
    <name evidence="9" type="ORF">D3P09_21220</name>
</gene>